<comment type="caution">
    <text evidence="1">The sequence shown here is derived from an EMBL/GenBank/DDBJ whole genome shotgun (WGS) entry which is preliminary data.</text>
</comment>
<dbReference type="AlphaFoldDB" id="A0A934Q4R4"/>
<evidence type="ECO:0000313" key="2">
    <source>
        <dbReference type="Proteomes" id="UP000617041"/>
    </source>
</evidence>
<organism evidence="1 2">
    <name type="scientific">Ramlibacter algicola</name>
    <dbReference type="NCBI Taxonomy" id="2795217"/>
    <lineage>
        <taxon>Bacteria</taxon>
        <taxon>Pseudomonadati</taxon>
        <taxon>Pseudomonadota</taxon>
        <taxon>Betaproteobacteria</taxon>
        <taxon>Burkholderiales</taxon>
        <taxon>Comamonadaceae</taxon>
        <taxon>Ramlibacter</taxon>
    </lineage>
</organism>
<protein>
    <submittedName>
        <fullName evidence="1">Uncharacterized protein</fullName>
    </submittedName>
</protein>
<dbReference type="Proteomes" id="UP000617041">
    <property type="component" value="Unassembled WGS sequence"/>
</dbReference>
<keyword evidence="2" id="KW-1185">Reference proteome</keyword>
<sequence>MPAPNVDQYPQPEHNDSGSVEAALEALRNAGDESSAVDAGDALLWAVGDNHACTFHPVVLAVLPEVENVLANGGYWAQRAAIEALIDLGGPFAPADGYETYHGSSVRDALRTFIHSLRGRIAPLAIGEDPRARSAADLLELIEDQSDQSS</sequence>
<evidence type="ECO:0000313" key="1">
    <source>
        <dbReference type="EMBL" id="MBK0394893.1"/>
    </source>
</evidence>
<dbReference type="EMBL" id="JAEDAO010000001">
    <property type="protein sequence ID" value="MBK0394893.1"/>
    <property type="molecule type" value="Genomic_DNA"/>
</dbReference>
<reference evidence="1" key="1">
    <citation type="submission" date="2020-12" db="EMBL/GenBank/DDBJ databases">
        <title>Ramlibacter sp. nov., isolated from a freshwater alga, Cryptomonas.</title>
        <authorList>
            <person name="Kim H.M."/>
            <person name="Jeon C.O."/>
        </authorList>
    </citation>
    <scope>NUCLEOTIDE SEQUENCE</scope>
    <source>
        <strain evidence="1">CrO1</strain>
    </source>
</reference>
<accession>A0A934Q4R4</accession>
<dbReference type="RefSeq" id="WP_200789973.1">
    <property type="nucleotide sequence ID" value="NZ_JAEDAO010000001.1"/>
</dbReference>
<gene>
    <name evidence="1" type="ORF">I8E28_19975</name>
</gene>
<proteinExistence type="predicted"/>
<name>A0A934Q4R4_9BURK</name>